<keyword evidence="3" id="KW-0479">Metal-binding</keyword>
<name>A0A2G2ZKH4_CAPAN</name>
<dbReference type="Gene3D" id="3.30.70.100">
    <property type="match status" value="1"/>
</dbReference>
<sequence length="328" mass="36128">MSKSSKSIALRMKVHCKDCGVELKKQLKEVNGVDSVDIDHKLGKVVISGKVDPEKVLRKLEKRGREAELWPFEKLKVNDPPSGSNIVEVKLFDNPRLHNVEVKLTFQGQSTSNNTGITQSKVLPHGGGGRLCSASSSCCGCNHGNTRFGSCYANNRNNYCYHNVPATQPEMLPHGGGLCFASSSCCGGHGGNYTHSGSYCADSRNNYSCHCLQPLPMGYIPHPLMMQPPWSGDRTIPSAPPLPSDYFQPPASPPSYLSAEHMLYHHRCVSLCLEFLYSVVSKVDAFHPIYFMKTSLNGGTFFFLPAEYKVNFDKSSYNDRANHIAHPG</sequence>
<dbReference type="EMBL" id="AYRZ02000005">
    <property type="protein sequence ID" value="PHT82445.1"/>
    <property type="molecule type" value="Genomic_DNA"/>
</dbReference>
<evidence type="ECO:0000313" key="8">
    <source>
        <dbReference type="Proteomes" id="UP000222542"/>
    </source>
</evidence>
<dbReference type="GO" id="GO:0009626">
    <property type="term" value="P:plant-type hypersensitive response"/>
    <property type="evidence" value="ECO:0007669"/>
    <property type="project" value="UniProtKB-KW"/>
</dbReference>
<dbReference type="PANTHER" id="PTHR45868">
    <property type="entry name" value="HEAVY METAL-ASSOCIATED ISOPRENYLATED PLANT PROTEIN 33-RELATED"/>
    <property type="match status" value="1"/>
</dbReference>
<evidence type="ECO:0000256" key="4">
    <source>
        <dbReference type="ARBA" id="ARBA00023289"/>
    </source>
</evidence>
<dbReference type="GO" id="GO:0016020">
    <property type="term" value="C:membrane"/>
    <property type="evidence" value="ECO:0007669"/>
    <property type="project" value="UniProtKB-SubCell"/>
</dbReference>
<comment type="similarity">
    <text evidence="5">Belongs to the HIPP family.</text>
</comment>
<dbReference type="InterPro" id="IPR006121">
    <property type="entry name" value="HMA_dom"/>
</dbReference>
<protein>
    <recommendedName>
        <fullName evidence="6">HMA domain-containing protein</fullName>
    </recommendedName>
</protein>
<feature type="domain" description="HMA" evidence="6">
    <location>
        <begin position="5"/>
        <end position="68"/>
    </location>
</feature>
<dbReference type="PROSITE" id="PS50846">
    <property type="entry name" value="HMA_2"/>
    <property type="match status" value="1"/>
</dbReference>
<dbReference type="Gramene" id="PHT82445">
    <property type="protein sequence ID" value="PHT82445"/>
    <property type="gene ID" value="T459_15460"/>
</dbReference>
<comment type="subcellular location">
    <subcellularLocation>
        <location evidence="1">Membrane</location>
        <topology evidence="1">Peripheral membrane protein</topology>
    </subcellularLocation>
</comment>
<evidence type="ECO:0000256" key="2">
    <source>
        <dbReference type="ARBA" id="ARBA00022481"/>
    </source>
</evidence>
<dbReference type="Proteomes" id="UP000222542">
    <property type="component" value="Unassembled WGS sequence"/>
</dbReference>
<keyword evidence="4" id="KW-0636">Prenylation</keyword>
<gene>
    <name evidence="7" type="ORF">T459_15460</name>
</gene>
<evidence type="ECO:0000256" key="3">
    <source>
        <dbReference type="ARBA" id="ARBA00022723"/>
    </source>
</evidence>
<comment type="caution">
    <text evidence="7">The sequence shown here is derived from an EMBL/GenBank/DDBJ whole genome shotgun (WGS) entry which is preliminary data.</text>
</comment>
<evidence type="ECO:0000313" key="7">
    <source>
        <dbReference type="EMBL" id="PHT82445.1"/>
    </source>
</evidence>
<evidence type="ECO:0000256" key="1">
    <source>
        <dbReference type="ARBA" id="ARBA00004170"/>
    </source>
</evidence>
<dbReference type="SUPFAM" id="SSF55008">
    <property type="entry name" value="HMA, heavy metal-associated domain"/>
    <property type="match status" value="1"/>
</dbReference>
<dbReference type="InterPro" id="IPR036163">
    <property type="entry name" value="HMA_dom_sf"/>
</dbReference>
<reference evidence="7 8" key="2">
    <citation type="journal article" date="2017" name="Genome Biol.">
        <title>New reference genome sequences of hot pepper reveal the massive evolution of plant disease-resistance genes by retroduplication.</title>
        <authorList>
            <person name="Kim S."/>
            <person name="Park J."/>
            <person name="Yeom S.I."/>
            <person name="Kim Y.M."/>
            <person name="Seo E."/>
            <person name="Kim K.T."/>
            <person name="Kim M.S."/>
            <person name="Lee J.M."/>
            <person name="Cheong K."/>
            <person name="Shin H.S."/>
            <person name="Kim S.B."/>
            <person name="Han K."/>
            <person name="Lee J."/>
            <person name="Park M."/>
            <person name="Lee H.A."/>
            <person name="Lee H.Y."/>
            <person name="Lee Y."/>
            <person name="Oh S."/>
            <person name="Lee J.H."/>
            <person name="Choi E."/>
            <person name="Choi E."/>
            <person name="Lee S.E."/>
            <person name="Jeon J."/>
            <person name="Kim H."/>
            <person name="Choi G."/>
            <person name="Song H."/>
            <person name="Lee J."/>
            <person name="Lee S.C."/>
            <person name="Kwon J.K."/>
            <person name="Lee H.Y."/>
            <person name="Koo N."/>
            <person name="Hong Y."/>
            <person name="Kim R.W."/>
            <person name="Kang W.H."/>
            <person name="Huh J.H."/>
            <person name="Kang B.C."/>
            <person name="Yang T.J."/>
            <person name="Lee Y.H."/>
            <person name="Bennetzen J.L."/>
            <person name="Choi D."/>
        </authorList>
    </citation>
    <scope>NUCLEOTIDE SEQUENCE [LARGE SCALE GENOMIC DNA]</scope>
    <source>
        <strain evidence="8">cv. CM334</strain>
    </source>
</reference>
<keyword evidence="8" id="KW-1185">Reference proteome</keyword>
<accession>A0A2G2ZKH4</accession>
<dbReference type="STRING" id="4072.A0A2G2ZKH4"/>
<dbReference type="GO" id="GO:0046872">
    <property type="term" value="F:metal ion binding"/>
    <property type="evidence" value="ECO:0007669"/>
    <property type="project" value="UniProtKB-KW"/>
</dbReference>
<proteinExistence type="inferred from homology"/>
<keyword evidence="2" id="KW-0488">Methylation</keyword>
<dbReference type="Pfam" id="PF00403">
    <property type="entry name" value="HMA"/>
    <property type="match status" value="1"/>
</dbReference>
<evidence type="ECO:0000259" key="6">
    <source>
        <dbReference type="PROSITE" id="PS50846"/>
    </source>
</evidence>
<reference evidence="7 8" key="1">
    <citation type="journal article" date="2014" name="Nat. Genet.">
        <title>Genome sequence of the hot pepper provides insights into the evolution of pungency in Capsicum species.</title>
        <authorList>
            <person name="Kim S."/>
            <person name="Park M."/>
            <person name="Yeom S.I."/>
            <person name="Kim Y.M."/>
            <person name="Lee J.M."/>
            <person name="Lee H.A."/>
            <person name="Seo E."/>
            <person name="Choi J."/>
            <person name="Cheong K."/>
            <person name="Kim K.T."/>
            <person name="Jung K."/>
            <person name="Lee G.W."/>
            <person name="Oh S.K."/>
            <person name="Bae C."/>
            <person name="Kim S.B."/>
            <person name="Lee H.Y."/>
            <person name="Kim S.Y."/>
            <person name="Kim M.S."/>
            <person name="Kang B.C."/>
            <person name="Jo Y.D."/>
            <person name="Yang H.B."/>
            <person name="Jeong H.J."/>
            <person name="Kang W.H."/>
            <person name="Kwon J.K."/>
            <person name="Shin C."/>
            <person name="Lim J.Y."/>
            <person name="Park J.H."/>
            <person name="Huh J.H."/>
            <person name="Kim J.S."/>
            <person name="Kim B.D."/>
            <person name="Cohen O."/>
            <person name="Paran I."/>
            <person name="Suh M.C."/>
            <person name="Lee S.B."/>
            <person name="Kim Y.K."/>
            <person name="Shin Y."/>
            <person name="Noh S.J."/>
            <person name="Park J."/>
            <person name="Seo Y.S."/>
            <person name="Kwon S.Y."/>
            <person name="Kim H.A."/>
            <person name="Park J.M."/>
            <person name="Kim H.J."/>
            <person name="Choi S.B."/>
            <person name="Bosland P.W."/>
            <person name="Reeves G."/>
            <person name="Jo S.H."/>
            <person name="Lee B.W."/>
            <person name="Cho H.T."/>
            <person name="Choi H.S."/>
            <person name="Lee M.S."/>
            <person name="Yu Y."/>
            <person name="Do Choi Y."/>
            <person name="Park B.S."/>
            <person name="van Deynze A."/>
            <person name="Ashrafi H."/>
            <person name="Hill T."/>
            <person name="Kim W.T."/>
            <person name="Pai H.S."/>
            <person name="Ahn H.K."/>
            <person name="Yeam I."/>
            <person name="Giovannoni J.J."/>
            <person name="Rose J.K."/>
            <person name="Sorensen I."/>
            <person name="Lee S.J."/>
            <person name="Kim R.W."/>
            <person name="Choi I.Y."/>
            <person name="Choi B.S."/>
            <person name="Lim J.S."/>
            <person name="Lee Y.H."/>
            <person name="Choi D."/>
        </authorList>
    </citation>
    <scope>NUCLEOTIDE SEQUENCE [LARGE SCALE GENOMIC DNA]</scope>
    <source>
        <strain evidence="8">cv. CM334</strain>
    </source>
</reference>
<organism evidence="7 8">
    <name type="scientific">Capsicum annuum</name>
    <name type="common">Capsicum pepper</name>
    <dbReference type="NCBI Taxonomy" id="4072"/>
    <lineage>
        <taxon>Eukaryota</taxon>
        <taxon>Viridiplantae</taxon>
        <taxon>Streptophyta</taxon>
        <taxon>Embryophyta</taxon>
        <taxon>Tracheophyta</taxon>
        <taxon>Spermatophyta</taxon>
        <taxon>Magnoliopsida</taxon>
        <taxon>eudicotyledons</taxon>
        <taxon>Gunneridae</taxon>
        <taxon>Pentapetalae</taxon>
        <taxon>asterids</taxon>
        <taxon>lamiids</taxon>
        <taxon>Solanales</taxon>
        <taxon>Solanaceae</taxon>
        <taxon>Solanoideae</taxon>
        <taxon>Capsiceae</taxon>
        <taxon>Capsicum</taxon>
    </lineage>
</organism>
<dbReference type="AlphaFoldDB" id="A0A2G2ZKH4"/>
<evidence type="ECO:0000256" key="5">
    <source>
        <dbReference type="ARBA" id="ARBA00024045"/>
    </source>
</evidence>
<dbReference type="PANTHER" id="PTHR45868:SF80">
    <property type="entry name" value="F15K9.8-RELATED"/>
    <property type="match status" value="1"/>
</dbReference>
<keyword evidence="4" id="KW-0449">Lipoprotein</keyword>